<feature type="transmembrane region" description="Helical" evidence="5">
    <location>
        <begin position="32"/>
        <end position="54"/>
    </location>
</feature>
<dbReference type="Proteomes" id="UP000887013">
    <property type="component" value="Unassembled WGS sequence"/>
</dbReference>
<dbReference type="InterPro" id="IPR005828">
    <property type="entry name" value="MFS_sugar_transport-like"/>
</dbReference>
<dbReference type="EMBL" id="BMAW01017730">
    <property type="protein sequence ID" value="GFT55331.1"/>
    <property type="molecule type" value="Genomic_DNA"/>
</dbReference>
<feature type="transmembrane region" description="Helical" evidence="5">
    <location>
        <begin position="123"/>
        <end position="142"/>
    </location>
</feature>
<evidence type="ECO:0000313" key="8">
    <source>
        <dbReference type="Proteomes" id="UP000887013"/>
    </source>
</evidence>
<sequence>METFSEVSLNSHTSLKLPLRTPVEWNLVCDLAWLPSLAFSIFFIGTFIGQWLYILVMNRFGRRVSFFTFLAIQCLFGVLTAVAPNFLYFTVLRFFIGVASSAVVSSPLALAQELVGPKHRNNVSVLSQSARSLGFMILSIMAFLVRDWSHIALVTTLPFFAFFLYWW</sequence>
<proteinExistence type="predicted"/>
<gene>
    <name evidence="7" type="primary">AVEN_132816_1</name>
    <name evidence="7" type="ORF">NPIL_74101</name>
</gene>
<dbReference type="PANTHER" id="PTHR24064">
    <property type="entry name" value="SOLUTE CARRIER FAMILY 22 MEMBER"/>
    <property type="match status" value="1"/>
</dbReference>
<dbReference type="Gene3D" id="1.20.1250.20">
    <property type="entry name" value="MFS general substrate transporter like domains"/>
    <property type="match status" value="1"/>
</dbReference>
<organism evidence="7 8">
    <name type="scientific">Nephila pilipes</name>
    <name type="common">Giant wood spider</name>
    <name type="synonym">Nephila maculata</name>
    <dbReference type="NCBI Taxonomy" id="299642"/>
    <lineage>
        <taxon>Eukaryota</taxon>
        <taxon>Metazoa</taxon>
        <taxon>Ecdysozoa</taxon>
        <taxon>Arthropoda</taxon>
        <taxon>Chelicerata</taxon>
        <taxon>Arachnida</taxon>
        <taxon>Araneae</taxon>
        <taxon>Araneomorphae</taxon>
        <taxon>Entelegynae</taxon>
        <taxon>Araneoidea</taxon>
        <taxon>Nephilidae</taxon>
        <taxon>Nephila</taxon>
    </lineage>
</organism>
<accession>A0A8X6P9Y6</accession>
<dbReference type="Pfam" id="PF00083">
    <property type="entry name" value="Sugar_tr"/>
    <property type="match status" value="1"/>
</dbReference>
<protein>
    <recommendedName>
        <fullName evidence="6">Major facilitator superfamily (MFS) profile domain-containing protein</fullName>
    </recommendedName>
</protein>
<evidence type="ECO:0000256" key="1">
    <source>
        <dbReference type="ARBA" id="ARBA00004141"/>
    </source>
</evidence>
<feature type="transmembrane region" description="Helical" evidence="5">
    <location>
        <begin position="148"/>
        <end position="166"/>
    </location>
</feature>
<keyword evidence="4 5" id="KW-0472">Membrane</keyword>
<keyword evidence="3 5" id="KW-1133">Transmembrane helix</keyword>
<evidence type="ECO:0000256" key="3">
    <source>
        <dbReference type="ARBA" id="ARBA00022989"/>
    </source>
</evidence>
<evidence type="ECO:0000313" key="7">
    <source>
        <dbReference type="EMBL" id="GFT55331.1"/>
    </source>
</evidence>
<name>A0A8X6P9Y6_NEPPI</name>
<dbReference type="SUPFAM" id="SSF103473">
    <property type="entry name" value="MFS general substrate transporter"/>
    <property type="match status" value="1"/>
</dbReference>
<dbReference type="InterPro" id="IPR036259">
    <property type="entry name" value="MFS_trans_sf"/>
</dbReference>
<evidence type="ECO:0000259" key="6">
    <source>
        <dbReference type="PROSITE" id="PS50850"/>
    </source>
</evidence>
<dbReference type="AlphaFoldDB" id="A0A8X6P9Y6"/>
<evidence type="ECO:0000256" key="5">
    <source>
        <dbReference type="SAM" id="Phobius"/>
    </source>
</evidence>
<reference evidence="7" key="1">
    <citation type="submission" date="2020-08" db="EMBL/GenBank/DDBJ databases">
        <title>Multicomponent nature underlies the extraordinary mechanical properties of spider dragline silk.</title>
        <authorList>
            <person name="Kono N."/>
            <person name="Nakamura H."/>
            <person name="Mori M."/>
            <person name="Yoshida Y."/>
            <person name="Ohtoshi R."/>
            <person name="Malay A.D."/>
            <person name="Moran D.A.P."/>
            <person name="Tomita M."/>
            <person name="Numata K."/>
            <person name="Arakawa K."/>
        </authorList>
    </citation>
    <scope>NUCLEOTIDE SEQUENCE</scope>
</reference>
<feature type="transmembrane region" description="Helical" evidence="5">
    <location>
        <begin position="94"/>
        <end position="111"/>
    </location>
</feature>
<dbReference type="OrthoDB" id="5798273at2759"/>
<dbReference type="PROSITE" id="PS50850">
    <property type="entry name" value="MFS"/>
    <property type="match status" value="1"/>
</dbReference>
<feature type="domain" description="Major facilitator superfamily (MFS) profile" evidence="6">
    <location>
        <begin position="1"/>
        <end position="167"/>
    </location>
</feature>
<dbReference type="GO" id="GO:0022857">
    <property type="term" value="F:transmembrane transporter activity"/>
    <property type="evidence" value="ECO:0007669"/>
    <property type="project" value="InterPro"/>
</dbReference>
<evidence type="ECO:0000256" key="2">
    <source>
        <dbReference type="ARBA" id="ARBA00022692"/>
    </source>
</evidence>
<dbReference type="GO" id="GO:0016020">
    <property type="term" value="C:membrane"/>
    <property type="evidence" value="ECO:0007669"/>
    <property type="project" value="UniProtKB-SubCell"/>
</dbReference>
<comment type="subcellular location">
    <subcellularLocation>
        <location evidence="1">Membrane</location>
        <topology evidence="1">Multi-pass membrane protein</topology>
    </subcellularLocation>
</comment>
<dbReference type="InterPro" id="IPR020846">
    <property type="entry name" value="MFS_dom"/>
</dbReference>
<keyword evidence="2 5" id="KW-0812">Transmembrane</keyword>
<feature type="transmembrane region" description="Helical" evidence="5">
    <location>
        <begin position="66"/>
        <end position="88"/>
    </location>
</feature>
<keyword evidence="8" id="KW-1185">Reference proteome</keyword>
<comment type="caution">
    <text evidence="7">The sequence shown here is derived from an EMBL/GenBank/DDBJ whole genome shotgun (WGS) entry which is preliminary data.</text>
</comment>
<evidence type="ECO:0000256" key="4">
    <source>
        <dbReference type="ARBA" id="ARBA00023136"/>
    </source>
</evidence>